<gene>
    <name evidence="1" type="ORF">CRENBAI_005263</name>
</gene>
<reference evidence="1 2" key="1">
    <citation type="submission" date="2021-06" db="EMBL/GenBank/DDBJ databases">
        <authorList>
            <person name="Palmer J.M."/>
        </authorList>
    </citation>
    <scope>NUCLEOTIDE SEQUENCE [LARGE SCALE GENOMIC DNA]</scope>
    <source>
        <strain evidence="1 2">MEX-2019</strain>
        <tissue evidence="1">Muscle</tissue>
    </source>
</reference>
<evidence type="ECO:0008006" key="3">
    <source>
        <dbReference type="Google" id="ProtNLM"/>
    </source>
</evidence>
<dbReference type="Proteomes" id="UP001311232">
    <property type="component" value="Unassembled WGS sequence"/>
</dbReference>
<accession>A0AAV9R5E5</accession>
<protein>
    <recommendedName>
        <fullName evidence="3">Secreted protein</fullName>
    </recommendedName>
</protein>
<sequence>MFFVSLMTCCTSGGIYGRLFCTINNSIGGGGGTGVNARPLHGGYSPRCSVTGSSPVLHVFSIPFPLGQLTK</sequence>
<evidence type="ECO:0000313" key="1">
    <source>
        <dbReference type="EMBL" id="KAK5603545.1"/>
    </source>
</evidence>
<dbReference type="EMBL" id="JAHHUM010002439">
    <property type="protein sequence ID" value="KAK5603545.1"/>
    <property type="molecule type" value="Genomic_DNA"/>
</dbReference>
<name>A0AAV9R5E5_9TELE</name>
<organism evidence="1 2">
    <name type="scientific">Crenichthys baileyi</name>
    <name type="common">White River springfish</name>
    <dbReference type="NCBI Taxonomy" id="28760"/>
    <lineage>
        <taxon>Eukaryota</taxon>
        <taxon>Metazoa</taxon>
        <taxon>Chordata</taxon>
        <taxon>Craniata</taxon>
        <taxon>Vertebrata</taxon>
        <taxon>Euteleostomi</taxon>
        <taxon>Actinopterygii</taxon>
        <taxon>Neopterygii</taxon>
        <taxon>Teleostei</taxon>
        <taxon>Neoteleostei</taxon>
        <taxon>Acanthomorphata</taxon>
        <taxon>Ovalentaria</taxon>
        <taxon>Atherinomorphae</taxon>
        <taxon>Cyprinodontiformes</taxon>
        <taxon>Goodeidae</taxon>
        <taxon>Crenichthys</taxon>
    </lineage>
</organism>
<keyword evidence="2" id="KW-1185">Reference proteome</keyword>
<evidence type="ECO:0000313" key="2">
    <source>
        <dbReference type="Proteomes" id="UP001311232"/>
    </source>
</evidence>
<proteinExistence type="predicted"/>
<comment type="caution">
    <text evidence="1">The sequence shown here is derived from an EMBL/GenBank/DDBJ whole genome shotgun (WGS) entry which is preliminary data.</text>
</comment>
<dbReference type="AlphaFoldDB" id="A0AAV9R5E5"/>